<feature type="binding site" evidence="7">
    <location>
        <position position="16"/>
    </location>
    <ligand>
        <name>3-phosphoshikimate</name>
        <dbReference type="ChEBI" id="CHEBI:145989"/>
    </ligand>
</feature>
<dbReference type="NCBIfam" id="TIGR01356">
    <property type="entry name" value="aroA"/>
    <property type="match status" value="1"/>
</dbReference>
<comment type="caution">
    <text evidence="7">Lacks conserved residue(s) required for the propagation of feature annotation.</text>
</comment>
<feature type="binding site" evidence="7">
    <location>
        <position position="199"/>
    </location>
    <ligand>
        <name>3-phosphoshikimate</name>
        <dbReference type="ChEBI" id="CHEBI:145989"/>
    </ligand>
</feature>
<feature type="binding site" evidence="7">
    <location>
        <position position="172"/>
    </location>
    <ligand>
        <name>phosphoenolpyruvate</name>
        <dbReference type="ChEBI" id="CHEBI:58702"/>
    </ligand>
</feature>
<evidence type="ECO:0000256" key="4">
    <source>
        <dbReference type="ARBA" id="ARBA00022679"/>
    </source>
</evidence>
<evidence type="ECO:0000313" key="10">
    <source>
        <dbReference type="Proteomes" id="UP000448292"/>
    </source>
</evidence>
<dbReference type="PANTHER" id="PTHR21090:SF5">
    <property type="entry name" value="PENTAFUNCTIONAL AROM POLYPEPTIDE"/>
    <property type="match status" value="1"/>
</dbReference>
<feature type="binding site" evidence="7">
    <location>
        <position position="170"/>
    </location>
    <ligand>
        <name>3-phosphoshikimate</name>
        <dbReference type="ChEBI" id="CHEBI:145989"/>
    </ligand>
</feature>
<feature type="binding site" evidence="7">
    <location>
        <position position="437"/>
    </location>
    <ligand>
        <name>phosphoenolpyruvate</name>
        <dbReference type="ChEBI" id="CHEBI:58702"/>
    </ligand>
</feature>
<dbReference type="InterPro" id="IPR036968">
    <property type="entry name" value="Enolpyruvate_Tfrase_sf"/>
</dbReference>
<dbReference type="Proteomes" id="UP000448292">
    <property type="component" value="Unassembled WGS sequence"/>
</dbReference>
<comment type="caution">
    <text evidence="9">The sequence shown here is derived from an EMBL/GenBank/DDBJ whole genome shotgun (WGS) entry which is preliminary data.</text>
</comment>
<evidence type="ECO:0000313" key="9">
    <source>
        <dbReference type="EMBL" id="TVM17651.1"/>
    </source>
</evidence>
<feature type="binding site" evidence="7">
    <location>
        <position position="334"/>
    </location>
    <ligand>
        <name>3-phosphoshikimate</name>
        <dbReference type="ChEBI" id="CHEBI:145989"/>
    </ligand>
</feature>
<dbReference type="InterPro" id="IPR006264">
    <property type="entry name" value="EPSP_synthase"/>
</dbReference>
<comment type="subunit">
    <text evidence="7">Monomer.</text>
</comment>
<dbReference type="UniPathway" id="UPA00053">
    <property type="reaction ID" value="UER00089"/>
</dbReference>
<feature type="binding site" evidence="7">
    <location>
        <position position="171"/>
    </location>
    <ligand>
        <name>3-phosphoshikimate</name>
        <dbReference type="ChEBI" id="CHEBI:145989"/>
    </ligand>
</feature>
<feature type="binding site" evidence="7">
    <location>
        <position position="16"/>
    </location>
    <ligand>
        <name>phosphoenolpyruvate</name>
        <dbReference type="ChEBI" id="CHEBI:58702"/>
    </ligand>
</feature>
<dbReference type="Pfam" id="PF00275">
    <property type="entry name" value="EPSP_synthase"/>
    <property type="match status" value="1"/>
</dbReference>
<organism evidence="9 10">
    <name type="scientific">Oceanidesulfovibrio indonesiensis</name>
    <dbReference type="NCBI Taxonomy" id="54767"/>
    <lineage>
        <taxon>Bacteria</taxon>
        <taxon>Pseudomonadati</taxon>
        <taxon>Thermodesulfobacteriota</taxon>
        <taxon>Desulfovibrionia</taxon>
        <taxon>Desulfovibrionales</taxon>
        <taxon>Desulfovibrionaceae</taxon>
        <taxon>Oceanidesulfovibrio</taxon>
    </lineage>
</organism>
<feature type="binding site" evidence="7">
    <location>
        <position position="361"/>
    </location>
    <ligand>
        <name>3-phosphoshikimate</name>
        <dbReference type="ChEBI" id="CHEBI:145989"/>
    </ligand>
</feature>
<dbReference type="AlphaFoldDB" id="A0A7M3MF58"/>
<comment type="function">
    <text evidence="7">Catalyzes the transfer of the enolpyruvyl moiety of phosphoenolpyruvate (PEP) to the 5-hydroxyl of shikimate-3-phosphate (S3P) to produce enolpyruvyl shikimate-3-phosphate and inorganic phosphate.</text>
</comment>
<feature type="active site" description="Proton acceptor" evidence="7">
    <location>
        <position position="334"/>
    </location>
</feature>
<feature type="binding site" evidence="7">
    <location>
        <position position="96"/>
    </location>
    <ligand>
        <name>phosphoenolpyruvate</name>
        <dbReference type="ChEBI" id="CHEBI:58702"/>
    </ligand>
</feature>
<dbReference type="GO" id="GO:0009423">
    <property type="term" value="P:chorismate biosynthetic process"/>
    <property type="evidence" value="ECO:0007669"/>
    <property type="project" value="UniProtKB-UniRule"/>
</dbReference>
<keyword evidence="4 7" id="KW-0808">Transferase</keyword>
<feature type="domain" description="Enolpyruvate transferase" evidence="8">
    <location>
        <begin position="9"/>
        <end position="445"/>
    </location>
</feature>
<dbReference type="Gene3D" id="3.65.10.10">
    <property type="entry name" value="Enolpyruvate transferase domain"/>
    <property type="match status" value="2"/>
</dbReference>
<dbReference type="PROSITE" id="PS00885">
    <property type="entry name" value="EPSP_SYNTHASE_2"/>
    <property type="match status" value="1"/>
</dbReference>
<dbReference type="EMBL" id="QMIE01000006">
    <property type="protein sequence ID" value="TVM17651.1"/>
    <property type="molecule type" value="Genomic_DNA"/>
</dbReference>
<dbReference type="PANTHER" id="PTHR21090">
    <property type="entry name" value="AROM/DEHYDROQUINATE SYNTHASE"/>
    <property type="match status" value="1"/>
</dbReference>
<gene>
    <name evidence="7 9" type="primary">aroA</name>
    <name evidence="9" type="ORF">DPQ33_08405</name>
</gene>
<name>A0A7M3MF58_9BACT</name>
<comment type="subcellular location">
    <subcellularLocation>
        <location evidence="7">Cytoplasm</location>
    </subcellularLocation>
</comment>
<keyword evidence="3 7" id="KW-0028">Amino-acid biosynthesis</keyword>
<feature type="binding site" evidence="7">
    <location>
        <position position="412"/>
    </location>
    <ligand>
        <name>phosphoenolpyruvate</name>
        <dbReference type="ChEBI" id="CHEBI:58702"/>
    </ligand>
</feature>
<keyword evidence="10" id="KW-1185">Reference proteome</keyword>
<proteinExistence type="inferred from homology"/>
<feature type="binding site" evidence="7">
    <location>
        <position position="17"/>
    </location>
    <ligand>
        <name>3-phosphoshikimate</name>
        <dbReference type="ChEBI" id="CHEBI:145989"/>
    </ligand>
</feature>
<comment type="pathway">
    <text evidence="1 7">Metabolic intermediate biosynthesis; chorismate biosynthesis; chorismate from D-erythrose 4-phosphate and phosphoenolpyruvate: step 6/7.</text>
</comment>
<evidence type="ECO:0000256" key="5">
    <source>
        <dbReference type="ARBA" id="ARBA00023141"/>
    </source>
</evidence>
<keyword evidence="5 7" id="KW-0057">Aromatic amino acid biosynthesis</keyword>
<dbReference type="GO" id="GO:0003866">
    <property type="term" value="F:3-phosphoshikimate 1-carboxyvinyltransferase activity"/>
    <property type="evidence" value="ECO:0007669"/>
    <property type="project" value="UniProtKB-UniRule"/>
</dbReference>
<evidence type="ECO:0000256" key="1">
    <source>
        <dbReference type="ARBA" id="ARBA00004811"/>
    </source>
</evidence>
<reference evidence="9 10" key="1">
    <citation type="submission" date="2018-06" db="EMBL/GenBank/DDBJ databases">
        <title>Complete genome of Desulfovibrio indonesiensis P37SLT.</title>
        <authorList>
            <person name="Crispim J.S."/>
            <person name="Vidigal P.M.P."/>
            <person name="Silva L.C.F."/>
            <person name="Laguardia C.N."/>
            <person name="Araujo L.C."/>
            <person name="Dias R.S."/>
            <person name="Sousa M.P."/>
            <person name="Paula S.O."/>
            <person name="Silva C."/>
        </authorList>
    </citation>
    <scope>NUCLEOTIDE SEQUENCE [LARGE SCALE GENOMIC DNA]</scope>
    <source>
        <strain evidence="9 10">P37SLT</strain>
    </source>
</reference>
<dbReference type="GO" id="GO:0008652">
    <property type="term" value="P:amino acid biosynthetic process"/>
    <property type="evidence" value="ECO:0007669"/>
    <property type="project" value="UniProtKB-KW"/>
</dbReference>
<keyword evidence="7" id="KW-0963">Cytoplasm</keyword>
<evidence type="ECO:0000256" key="3">
    <source>
        <dbReference type="ARBA" id="ARBA00022605"/>
    </source>
</evidence>
<feature type="binding site" evidence="7">
    <location>
        <position position="21"/>
    </location>
    <ligand>
        <name>3-phosphoshikimate</name>
        <dbReference type="ChEBI" id="CHEBI:145989"/>
    </ligand>
</feature>
<dbReference type="InterPro" id="IPR013792">
    <property type="entry name" value="RNA3'P_cycl/enolpyr_Trfase_a/b"/>
</dbReference>
<dbReference type="SUPFAM" id="SSF55205">
    <property type="entry name" value="EPT/RTPC-like"/>
    <property type="match status" value="1"/>
</dbReference>
<evidence type="ECO:0000259" key="8">
    <source>
        <dbReference type="Pfam" id="PF00275"/>
    </source>
</evidence>
<feature type="binding site" evidence="7">
    <location>
        <position position="172"/>
    </location>
    <ligand>
        <name>3-phosphoshikimate</name>
        <dbReference type="ChEBI" id="CHEBI:145989"/>
    </ligand>
</feature>
<accession>A0A7M3MF58</accession>
<comment type="similarity">
    <text evidence="2 7">Belongs to the EPSP synthase family.</text>
</comment>
<feature type="binding site" evidence="7">
    <location>
        <position position="365"/>
    </location>
    <ligand>
        <name>phosphoenolpyruvate</name>
        <dbReference type="ChEBI" id="CHEBI:58702"/>
    </ligand>
</feature>
<evidence type="ECO:0000256" key="7">
    <source>
        <dbReference type="HAMAP-Rule" id="MF_00210"/>
    </source>
</evidence>
<dbReference type="OrthoDB" id="9809920at2"/>
<sequence>MSTHTHPTSVKAPASKSMSHRALMAAALADGESHLYNILDSDDLTRTADALRESGASIAPLTALEPGAYAVLGQPEGPDGSPDEDNPTQINVAESGTTCRLITGVLAAGRGSFRVHGKGRMHERPIRALAESLETLGVRFKYEGSPGCPPFVLTTGGISGREVAVDISESSQFLSGLLLAAPLADGPLTISLAGEKTVSWPYVSLTLQVLEDFGIPFTVEVDHDSGWNAVDDWRQIRAAVPGRVRFRMEPATYRARKYVVEGDWSNASYFLAAGAVGPALVRVRGLHKESLQGDSAIIDILRDMGAEITWDKDTVTVEPRHLHGITRNMAESPDIVPTVAVLAAMADTPTKITGVAHLRIKESDRLAACAQEISKVGASVLLLDDGLAITPKPIPQQLRHEGVDFSSHGDHRIAMSLSLFERVGLPVRFDDPSVVGKSFPGFWDAWDTLRHGGGA</sequence>
<comment type="catalytic activity">
    <reaction evidence="6">
        <text>3-phosphoshikimate + phosphoenolpyruvate = 5-O-(1-carboxyvinyl)-3-phosphoshikimate + phosphate</text>
        <dbReference type="Rhea" id="RHEA:21256"/>
        <dbReference type="ChEBI" id="CHEBI:43474"/>
        <dbReference type="ChEBI" id="CHEBI:57701"/>
        <dbReference type="ChEBI" id="CHEBI:58702"/>
        <dbReference type="ChEBI" id="CHEBI:145989"/>
        <dbReference type="EC" id="2.5.1.19"/>
    </reaction>
    <physiologicalReaction direction="left-to-right" evidence="6">
        <dbReference type="Rhea" id="RHEA:21257"/>
    </physiologicalReaction>
</comment>
<dbReference type="InterPro" id="IPR023193">
    <property type="entry name" value="EPSP_synthase_CS"/>
</dbReference>
<dbReference type="GO" id="GO:0005737">
    <property type="term" value="C:cytoplasm"/>
    <property type="evidence" value="ECO:0007669"/>
    <property type="project" value="UniProtKB-SubCell"/>
</dbReference>
<evidence type="ECO:0000256" key="6">
    <source>
        <dbReference type="ARBA" id="ARBA00044633"/>
    </source>
</evidence>
<dbReference type="PIRSF" id="PIRSF000505">
    <property type="entry name" value="EPSPS"/>
    <property type="match status" value="1"/>
</dbReference>
<feature type="binding site" evidence="7">
    <location>
        <position position="124"/>
    </location>
    <ligand>
        <name>phosphoenolpyruvate</name>
        <dbReference type="ChEBI" id="CHEBI:58702"/>
    </ligand>
</feature>
<dbReference type="HAMAP" id="MF_00210">
    <property type="entry name" value="EPSP_synth"/>
    <property type="match status" value="1"/>
</dbReference>
<evidence type="ECO:0000256" key="2">
    <source>
        <dbReference type="ARBA" id="ARBA00009948"/>
    </source>
</evidence>
<dbReference type="RefSeq" id="WP_144302769.1">
    <property type="nucleotide sequence ID" value="NZ_QMIE01000006.1"/>
</dbReference>
<dbReference type="GO" id="GO:0009073">
    <property type="term" value="P:aromatic amino acid family biosynthetic process"/>
    <property type="evidence" value="ECO:0007669"/>
    <property type="project" value="UniProtKB-KW"/>
</dbReference>
<protein>
    <recommendedName>
        <fullName evidence="7">3-phosphoshikimate 1-carboxyvinyltransferase</fullName>
        <ecNumber evidence="7">2.5.1.19</ecNumber>
    </recommendedName>
    <alternativeName>
        <fullName evidence="7">5-enolpyruvylshikimate-3-phosphate synthase</fullName>
        <shortName evidence="7">EPSP synthase</shortName>
        <shortName evidence="7">EPSPS</shortName>
    </alternativeName>
</protein>
<dbReference type="CDD" id="cd01556">
    <property type="entry name" value="EPSP_synthase"/>
    <property type="match status" value="1"/>
</dbReference>
<dbReference type="EC" id="2.5.1.19" evidence="7"/>
<dbReference type="InterPro" id="IPR001986">
    <property type="entry name" value="Enolpyruvate_Tfrase_dom"/>
</dbReference>